<gene>
    <name evidence="2" type="ORF">AMTR_s00104p00151370</name>
</gene>
<organism evidence="2 3">
    <name type="scientific">Amborella trichopoda</name>
    <dbReference type="NCBI Taxonomy" id="13333"/>
    <lineage>
        <taxon>Eukaryota</taxon>
        <taxon>Viridiplantae</taxon>
        <taxon>Streptophyta</taxon>
        <taxon>Embryophyta</taxon>
        <taxon>Tracheophyta</taxon>
        <taxon>Spermatophyta</taxon>
        <taxon>Magnoliopsida</taxon>
        <taxon>Amborellales</taxon>
        <taxon>Amborellaceae</taxon>
        <taxon>Amborella</taxon>
    </lineage>
</organism>
<evidence type="ECO:0000313" key="3">
    <source>
        <dbReference type="Proteomes" id="UP000017836"/>
    </source>
</evidence>
<evidence type="ECO:0000313" key="2">
    <source>
        <dbReference type="EMBL" id="ERN00402.1"/>
    </source>
</evidence>
<dbReference type="EMBL" id="KI394907">
    <property type="protein sequence ID" value="ERN00402.1"/>
    <property type="molecule type" value="Genomic_DNA"/>
</dbReference>
<proteinExistence type="predicted"/>
<dbReference type="Gramene" id="ERN00402">
    <property type="protein sequence ID" value="ERN00402"/>
    <property type="gene ID" value="AMTR_s00104p00151370"/>
</dbReference>
<protein>
    <submittedName>
        <fullName evidence="2">Uncharacterized protein</fullName>
    </submittedName>
</protein>
<reference evidence="3" key="1">
    <citation type="journal article" date="2013" name="Science">
        <title>The Amborella genome and the evolution of flowering plants.</title>
        <authorList>
            <consortium name="Amborella Genome Project"/>
        </authorList>
    </citation>
    <scope>NUCLEOTIDE SEQUENCE [LARGE SCALE GENOMIC DNA]</scope>
</reference>
<feature type="region of interest" description="Disordered" evidence="1">
    <location>
        <begin position="1"/>
        <end position="78"/>
    </location>
</feature>
<feature type="compositionally biased region" description="Basic and acidic residues" evidence="1">
    <location>
        <begin position="63"/>
        <end position="74"/>
    </location>
</feature>
<evidence type="ECO:0000256" key="1">
    <source>
        <dbReference type="SAM" id="MobiDB-lite"/>
    </source>
</evidence>
<name>W1NT32_AMBTC</name>
<dbReference type="Proteomes" id="UP000017836">
    <property type="component" value="Unassembled WGS sequence"/>
</dbReference>
<dbReference type="AlphaFoldDB" id="W1NT32"/>
<feature type="compositionally biased region" description="Basic and acidic residues" evidence="1">
    <location>
        <begin position="1"/>
        <end position="20"/>
    </location>
</feature>
<sequence>MNQDHLVELKALRNPTEERIRHGKTKKYQAQSNQEAESSNTTVNGISATPNADTRKLISTPDKLSDTKENRLDDIASGASETDNSVRTLIVTDGYRFDVCDLCNISVWTDLCWQGLTWKV</sequence>
<accession>W1NT32</accession>
<keyword evidence="3" id="KW-1185">Reference proteome</keyword>
<dbReference type="HOGENOM" id="CLU_2052807_0_0_1"/>
<feature type="compositionally biased region" description="Polar residues" evidence="1">
    <location>
        <begin position="28"/>
        <end position="52"/>
    </location>
</feature>